<organism evidence="1">
    <name type="scientific">Oryza sativa subsp. japonica</name>
    <name type="common">Rice</name>
    <dbReference type="NCBI Taxonomy" id="39947"/>
    <lineage>
        <taxon>Eukaryota</taxon>
        <taxon>Viridiplantae</taxon>
        <taxon>Streptophyta</taxon>
        <taxon>Embryophyta</taxon>
        <taxon>Tracheophyta</taxon>
        <taxon>Spermatophyta</taxon>
        <taxon>Magnoliopsida</taxon>
        <taxon>Liliopsida</taxon>
        <taxon>Poales</taxon>
        <taxon>Poaceae</taxon>
        <taxon>BOP clade</taxon>
        <taxon>Oryzoideae</taxon>
        <taxon>Oryzeae</taxon>
        <taxon>Oryzinae</taxon>
        <taxon>Oryza</taxon>
        <taxon>Oryza sativa</taxon>
    </lineage>
</organism>
<dbReference type="EMBL" id="AP003222">
    <property type="protein sequence ID" value="BAB63554.1"/>
    <property type="molecule type" value="Genomic_DNA"/>
</dbReference>
<sequence length="68" mass="7791">MLEQLEQMTRYVSAGDTAERDSDWVDDQATRVCIYGASQLTTHIYSRNRSMTAIEFILNGTAIAWLKF</sequence>
<accession>Q94E09</accession>
<gene>
    <name evidence="1" type="primary">P0003E08.31</name>
</gene>
<name>Q94E09_ORYSJ</name>
<dbReference type="Proteomes" id="UP000817658">
    <property type="component" value="Chromosome 1"/>
</dbReference>
<evidence type="ECO:0000313" key="1">
    <source>
        <dbReference type="EMBL" id="BAB63554.1"/>
    </source>
</evidence>
<reference evidence="1" key="1">
    <citation type="journal article" date="2002" name="Nature">
        <title>The genome sequence and structure of rice chromosome 1.</title>
        <authorList>
            <person name="Sasaki T."/>
            <person name="Matsumoto T."/>
            <person name="Yamamoto K."/>
            <person name="Sakata K."/>
            <person name="Baba T."/>
            <person name="Katayose Y."/>
            <person name="Wu J."/>
            <person name="Niimura Y."/>
            <person name="Cheng Z."/>
            <person name="Nagamura Y."/>
            <person name="Antonio B.A."/>
            <person name="Kanamori H."/>
            <person name="Hosokawa S."/>
            <person name="Masukawa M."/>
            <person name="Arikawa K."/>
            <person name="Chiden Y."/>
            <person name="Hayashi M."/>
            <person name="Okamoto M."/>
            <person name="Ando T."/>
            <person name="Aoki H."/>
            <person name="Arita K."/>
            <person name="Hamada M."/>
            <person name="Harada C."/>
            <person name="Hijishita S."/>
            <person name="Honda M."/>
            <person name="Ichikawa Y."/>
            <person name="Idonuma A."/>
            <person name="Iijima M."/>
            <person name="Ikeda M."/>
            <person name="Ikeno M."/>
            <person name="Itoh S."/>
            <person name="Itoh T."/>
            <person name="Itoh Y."/>
            <person name="Itoh Y."/>
            <person name="Iwabuchi A."/>
            <person name="Kamiya K."/>
            <person name="Karasawa W."/>
            <person name="Katagiri S."/>
            <person name="Kikuta A."/>
            <person name="Kobayashi N."/>
            <person name="Kono I."/>
            <person name="Machita K."/>
            <person name="Maehara T."/>
            <person name="Mizuno H."/>
            <person name="Mizubayashi T."/>
            <person name="Mukai Y."/>
            <person name="Nagasaki H."/>
            <person name="Nakashima M."/>
            <person name="Nakama Y."/>
            <person name="Nakamichi Y."/>
            <person name="Nakamura M."/>
            <person name="Namiki N."/>
            <person name="Negishi M."/>
            <person name="Ohta I."/>
            <person name="Ono N."/>
            <person name="Saji S."/>
            <person name="Sakai K."/>
            <person name="Shibata M."/>
            <person name="Shimokawa T."/>
            <person name="Shomura A."/>
            <person name="Song J."/>
            <person name="Takazaki Y."/>
            <person name="Terasawa K."/>
            <person name="Tsuji K."/>
            <person name="Waki K."/>
            <person name="Yamagata H."/>
            <person name="Yamane H."/>
            <person name="Yoshiki S."/>
            <person name="Yoshihara R."/>
            <person name="Yukawa K."/>
            <person name="Zhong H."/>
            <person name="Iwama H."/>
            <person name="Endo T."/>
            <person name="Ito H."/>
            <person name="Hahn J.H."/>
            <person name="Kim H.I."/>
            <person name="Eun M.Y."/>
            <person name="Yano M."/>
            <person name="Jiang J."/>
            <person name="Gojobori T."/>
        </authorList>
    </citation>
    <scope>NUCLEOTIDE SEQUENCE [LARGE SCALE GENOMIC DNA]</scope>
</reference>
<protein>
    <submittedName>
        <fullName evidence="1">Uncharacterized protein</fullName>
    </submittedName>
</protein>
<proteinExistence type="predicted"/>
<dbReference type="AlphaFoldDB" id="Q94E09"/>